<evidence type="ECO:0000313" key="1">
    <source>
        <dbReference type="EMBL" id="MCH86268.1"/>
    </source>
</evidence>
<reference evidence="1 2" key="1">
    <citation type="journal article" date="2018" name="Front. Plant Sci.">
        <title>Red Clover (Trifolium pratense) and Zigzag Clover (T. medium) - A Picture of Genomic Similarities and Differences.</title>
        <authorList>
            <person name="Dluhosova J."/>
            <person name="Istvanek J."/>
            <person name="Nedelnik J."/>
            <person name="Repkova J."/>
        </authorList>
    </citation>
    <scope>NUCLEOTIDE SEQUENCE [LARGE SCALE GENOMIC DNA]</scope>
    <source>
        <strain evidence="2">cv. 10/8</strain>
        <tissue evidence="1">Leaf</tissue>
    </source>
</reference>
<feature type="non-terminal residue" evidence="1">
    <location>
        <position position="160"/>
    </location>
</feature>
<proteinExistence type="predicted"/>
<organism evidence="1 2">
    <name type="scientific">Trifolium medium</name>
    <dbReference type="NCBI Taxonomy" id="97028"/>
    <lineage>
        <taxon>Eukaryota</taxon>
        <taxon>Viridiplantae</taxon>
        <taxon>Streptophyta</taxon>
        <taxon>Embryophyta</taxon>
        <taxon>Tracheophyta</taxon>
        <taxon>Spermatophyta</taxon>
        <taxon>Magnoliopsida</taxon>
        <taxon>eudicotyledons</taxon>
        <taxon>Gunneridae</taxon>
        <taxon>Pentapetalae</taxon>
        <taxon>rosids</taxon>
        <taxon>fabids</taxon>
        <taxon>Fabales</taxon>
        <taxon>Fabaceae</taxon>
        <taxon>Papilionoideae</taxon>
        <taxon>50 kb inversion clade</taxon>
        <taxon>NPAAA clade</taxon>
        <taxon>Hologalegina</taxon>
        <taxon>IRL clade</taxon>
        <taxon>Trifolieae</taxon>
        <taxon>Trifolium</taxon>
    </lineage>
</organism>
<protein>
    <submittedName>
        <fullName evidence="1">Uncharacterized protein</fullName>
    </submittedName>
</protein>
<gene>
    <name evidence="1" type="ORF">A2U01_0007122</name>
</gene>
<dbReference type="Proteomes" id="UP000265520">
    <property type="component" value="Unassembled WGS sequence"/>
</dbReference>
<sequence>MNDGCHGFFLGMRVSVRPCGGWKTFGNWLSTFWIGDGSVQLSQYVLDGICDEKSAVRGPRFLNHSIPKTTSAPSMGNSFCGDMKVGCDAGLENVVGAAIFWAATAWLWDMCGGRFGCSLGVWDVLLEVVPWVENVGRWMASSQRISGFRPDIKQFRMAFC</sequence>
<accession>A0A392MHP4</accession>
<dbReference type="EMBL" id="LXQA010010041">
    <property type="protein sequence ID" value="MCH86268.1"/>
    <property type="molecule type" value="Genomic_DNA"/>
</dbReference>
<name>A0A392MHP4_9FABA</name>
<dbReference type="AlphaFoldDB" id="A0A392MHP4"/>
<evidence type="ECO:0000313" key="2">
    <source>
        <dbReference type="Proteomes" id="UP000265520"/>
    </source>
</evidence>
<comment type="caution">
    <text evidence="1">The sequence shown here is derived from an EMBL/GenBank/DDBJ whole genome shotgun (WGS) entry which is preliminary data.</text>
</comment>
<keyword evidence="2" id="KW-1185">Reference proteome</keyword>